<feature type="transmembrane region" description="Helical" evidence="2">
    <location>
        <begin position="284"/>
        <end position="302"/>
    </location>
</feature>
<dbReference type="EMBL" id="FOUB01000001">
    <property type="protein sequence ID" value="SFL61367.1"/>
    <property type="molecule type" value="Genomic_DNA"/>
</dbReference>
<accession>A0A1I4J552</accession>
<evidence type="ECO:0008006" key="6">
    <source>
        <dbReference type="Google" id="ProtNLM"/>
    </source>
</evidence>
<feature type="chain" id="PRO_5010198590" description="Mechanosensitive ion channel" evidence="3">
    <location>
        <begin position="22"/>
        <end position="551"/>
    </location>
</feature>
<evidence type="ECO:0000313" key="4">
    <source>
        <dbReference type="EMBL" id="SFL61367.1"/>
    </source>
</evidence>
<dbReference type="Proteomes" id="UP000183287">
    <property type="component" value="Unassembled WGS sequence"/>
</dbReference>
<name>A0A1I4J552_9PROT</name>
<protein>
    <recommendedName>
        <fullName evidence="6">Mechanosensitive ion channel</fullName>
    </recommendedName>
</protein>
<organism evidence="4 5">
    <name type="scientific">Nitrosomonas communis</name>
    <dbReference type="NCBI Taxonomy" id="44574"/>
    <lineage>
        <taxon>Bacteria</taxon>
        <taxon>Pseudomonadati</taxon>
        <taxon>Pseudomonadota</taxon>
        <taxon>Betaproteobacteria</taxon>
        <taxon>Nitrosomonadales</taxon>
        <taxon>Nitrosomonadaceae</taxon>
        <taxon>Nitrosomonas</taxon>
    </lineage>
</organism>
<evidence type="ECO:0000256" key="3">
    <source>
        <dbReference type="SAM" id="SignalP"/>
    </source>
</evidence>
<dbReference type="OrthoDB" id="227003at2"/>
<dbReference type="RefSeq" id="WP_074902775.1">
    <property type="nucleotide sequence ID" value="NZ_FOUB01000001.1"/>
</dbReference>
<evidence type="ECO:0000256" key="1">
    <source>
        <dbReference type="SAM" id="Coils"/>
    </source>
</evidence>
<reference evidence="5" key="1">
    <citation type="submission" date="2016-10" db="EMBL/GenBank/DDBJ databases">
        <authorList>
            <person name="Varghese N."/>
            <person name="Submissions S."/>
        </authorList>
    </citation>
    <scope>NUCLEOTIDE SEQUENCE [LARGE SCALE GENOMIC DNA]</scope>
    <source>
        <strain evidence="5">Nm44</strain>
    </source>
</reference>
<feature type="transmembrane region" description="Helical" evidence="2">
    <location>
        <begin position="242"/>
        <end position="263"/>
    </location>
</feature>
<feature type="transmembrane region" description="Helical" evidence="2">
    <location>
        <begin position="308"/>
        <end position="325"/>
    </location>
</feature>
<evidence type="ECO:0000256" key="2">
    <source>
        <dbReference type="SAM" id="Phobius"/>
    </source>
</evidence>
<proteinExistence type="predicted"/>
<feature type="coiled-coil region" evidence="1">
    <location>
        <begin position="185"/>
        <end position="212"/>
    </location>
</feature>
<dbReference type="STRING" id="44574.AAW31_09755"/>
<keyword evidence="2" id="KW-1133">Transmembrane helix</keyword>
<keyword evidence="2" id="KW-0812">Transmembrane</keyword>
<keyword evidence="5" id="KW-1185">Reference proteome</keyword>
<gene>
    <name evidence="4" type="ORF">SAMN05421863_1001183</name>
</gene>
<keyword evidence="2" id="KW-0472">Membrane</keyword>
<feature type="signal peptide" evidence="3">
    <location>
        <begin position="1"/>
        <end position="21"/>
    </location>
</feature>
<keyword evidence="3" id="KW-0732">Signal</keyword>
<sequence>MILLKPAPFFFFVLLSSGICAQPVPATKPAALATTQSTESPPSDESLYELLATIKETENERTALSEQLKNTSNPANEQQIKEQLESLDQRLFDLKNSFEETVTGGRGLATLAEKPEEKTPFNWRKELEEIVRPLMNDLKQLTERPRKMEQLKSEQILQEDHLQLADTAIAELEKTLAQSKHSSVRHALKELLNQWQEQRKNAESRLQRINAQLQRLTAPSEGLGEELVTKLQKFASGRGLNLVLALGGFVLIYLVLIGLGRLISRLPSRKHEPGTRRLARAIALLLRTLTVTLALFTAMLILYVRGDWLLFGLMVLLMITLTWGLQKSLPRYIREIRLLLNMGGVREGERILYNGLPWRIASLNIFSTLYNPLLHGGLLRLPIDRLVDLQSRPYSPEEPWFPSQVGDIVILEGDIYGKVLLQTPEIVQMQIIGATTTFTVADYLGKKPRNLSRDGFAIPINFKLNYQHHEIILTDIVPTLRAYLEEQLAQQPFHPHLTGLLVEFNEATNSSLNLLIIGMFTGAGAEDYWSIHRFLYRTILSACNHYNWAIA</sequence>
<evidence type="ECO:0000313" key="5">
    <source>
        <dbReference type="Proteomes" id="UP000183287"/>
    </source>
</evidence>
<dbReference type="AlphaFoldDB" id="A0A1I4J552"/>
<keyword evidence="1" id="KW-0175">Coiled coil</keyword>
<feature type="coiled-coil region" evidence="1">
    <location>
        <begin position="47"/>
        <end position="97"/>
    </location>
</feature>